<organism evidence="2 3">
    <name type="scientific">Acorus calamus</name>
    <name type="common">Sweet flag</name>
    <dbReference type="NCBI Taxonomy" id="4465"/>
    <lineage>
        <taxon>Eukaryota</taxon>
        <taxon>Viridiplantae</taxon>
        <taxon>Streptophyta</taxon>
        <taxon>Embryophyta</taxon>
        <taxon>Tracheophyta</taxon>
        <taxon>Spermatophyta</taxon>
        <taxon>Magnoliopsida</taxon>
        <taxon>Liliopsida</taxon>
        <taxon>Acoraceae</taxon>
        <taxon>Acorus</taxon>
    </lineage>
</organism>
<protein>
    <submittedName>
        <fullName evidence="2">Type I inositol 1,4,5-trisphosphate 5-phosphatase 13</fullName>
    </submittedName>
</protein>
<dbReference type="Pfam" id="PF23755">
    <property type="entry name" value="Ig-like_IP5PC_F"/>
    <property type="match status" value="1"/>
</dbReference>
<dbReference type="Proteomes" id="UP001180020">
    <property type="component" value="Unassembled WGS sequence"/>
</dbReference>
<dbReference type="EMBL" id="JAUJYO010000016">
    <property type="protein sequence ID" value="KAK1294144.1"/>
    <property type="molecule type" value="Genomic_DNA"/>
</dbReference>
<gene>
    <name evidence="2" type="primary">5PTASE13</name>
    <name evidence="2" type="ORF">QJS10_CPA16g01395</name>
</gene>
<sequence length="69" mass="8056">MEDFVDGIPQNWWSEDTRDKEAILLEISQEKLKLIEFAYIIVSHPNPHAAIQERLQEESNQIFRTGTSV</sequence>
<dbReference type="AlphaFoldDB" id="A0AAV9D067"/>
<evidence type="ECO:0000259" key="1">
    <source>
        <dbReference type="Pfam" id="PF23755"/>
    </source>
</evidence>
<reference evidence="2" key="2">
    <citation type="submission" date="2023-06" db="EMBL/GenBank/DDBJ databases">
        <authorList>
            <person name="Ma L."/>
            <person name="Liu K.-W."/>
            <person name="Li Z."/>
            <person name="Hsiao Y.-Y."/>
            <person name="Qi Y."/>
            <person name="Fu T."/>
            <person name="Tang G."/>
            <person name="Zhang D."/>
            <person name="Sun W.-H."/>
            <person name="Liu D.-K."/>
            <person name="Li Y."/>
            <person name="Chen G.-Z."/>
            <person name="Liu X.-D."/>
            <person name="Liao X.-Y."/>
            <person name="Jiang Y.-T."/>
            <person name="Yu X."/>
            <person name="Hao Y."/>
            <person name="Huang J."/>
            <person name="Zhao X.-W."/>
            <person name="Ke S."/>
            <person name="Chen Y.-Y."/>
            <person name="Wu W.-L."/>
            <person name="Hsu J.-L."/>
            <person name="Lin Y.-F."/>
            <person name="Huang M.-D."/>
            <person name="Li C.-Y."/>
            <person name="Huang L."/>
            <person name="Wang Z.-W."/>
            <person name="Zhao X."/>
            <person name="Zhong W.-Y."/>
            <person name="Peng D.-H."/>
            <person name="Ahmad S."/>
            <person name="Lan S."/>
            <person name="Zhang J.-S."/>
            <person name="Tsai W.-C."/>
            <person name="Van De Peer Y."/>
            <person name="Liu Z.-J."/>
        </authorList>
    </citation>
    <scope>NUCLEOTIDE SEQUENCE</scope>
    <source>
        <strain evidence="2">CP</strain>
        <tissue evidence="2">Leaves</tissue>
    </source>
</reference>
<keyword evidence="3" id="KW-1185">Reference proteome</keyword>
<name>A0AAV9D067_ACOCL</name>
<accession>A0AAV9D067</accession>
<proteinExistence type="predicted"/>
<feature type="domain" description="IP5PC-F immunoglobulin-like" evidence="1">
    <location>
        <begin position="2"/>
        <end position="25"/>
    </location>
</feature>
<evidence type="ECO:0000313" key="3">
    <source>
        <dbReference type="Proteomes" id="UP001180020"/>
    </source>
</evidence>
<reference evidence="2" key="1">
    <citation type="journal article" date="2023" name="Nat. Commun.">
        <title>Diploid and tetraploid genomes of Acorus and the evolution of monocots.</title>
        <authorList>
            <person name="Ma L."/>
            <person name="Liu K.W."/>
            <person name="Li Z."/>
            <person name="Hsiao Y.Y."/>
            <person name="Qi Y."/>
            <person name="Fu T."/>
            <person name="Tang G.D."/>
            <person name="Zhang D."/>
            <person name="Sun W.H."/>
            <person name="Liu D.K."/>
            <person name="Li Y."/>
            <person name="Chen G.Z."/>
            <person name="Liu X.D."/>
            <person name="Liao X.Y."/>
            <person name="Jiang Y.T."/>
            <person name="Yu X."/>
            <person name="Hao Y."/>
            <person name="Huang J."/>
            <person name="Zhao X.W."/>
            <person name="Ke S."/>
            <person name="Chen Y.Y."/>
            <person name="Wu W.L."/>
            <person name="Hsu J.L."/>
            <person name="Lin Y.F."/>
            <person name="Huang M.D."/>
            <person name="Li C.Y."/>
            <person name="Huang L."/>
            <person name="Wang Z.W."/>
            <person name="Zhao X."/>
            <person name="Zhong W.Y."/>
            <person name="Peng D.H."/>
            <person name="Ahmad S."/>
            <person name="Lan S."/>
            <person name="Zhang J.S."/>
            <person name="Tsai W.C."/>
            <person name="Van de Peer Y."/>
            <person name="Liu Z.J."/>
        </authorList>
    </citation>
    <scope>NUCLEOTIDE SEQUENCE</scope>
    <source>
        <strain evidence="2">CP</strain>
    </source>
</reference>
<evidence type="ECO:0000313" key="2">
    <source>
        <dbReference type="EMBL" id="KAK1294144.1"/>
    </source>
</evidence>
<dbReference type="InterPro" id="IPR056455">
    <property type="entry name" value="Ig-like_IP5PC_F"/>
</dbReference>
<comment type="caution">
    <text evidence="2">The sequence shown here is derived from an EMBL/GenBank/DDBJ whole genome shotgun (WGS) entry which is preliminary data.</text>
</comment>